<dbReference type="InterPro" id="IPR001752">
    <property type="entry name" value="Kinesin_motor_dom"/>
</dbReference>
<name>A0A6J3GHG8_SAPAP</name>
<evidence type="ECO:0000256" key="11">
    <source>
        <dbReference type="SAM" id="Coils"/>
    </source>
</evidence>
<feature type="coiled-coil region" evidence="11">
    <location>
        <begin position="338"/>
        <end position="365"/>
    </location>
</feature>
<keyword evidence="6 10" id="KW-0505">Motor protein</keyword>
<comment type="subcellular location">
    <subcellularLocation>
        <location evidence="1">Cytoplasm</location>
        <location evidence="1">Cytoskeleton</location>
    </subcellularLocation>
</comment>
<dbReference type="GO" id="GO:0030071">
    <property type="term" value="P:regulation of mitotic metaphase/anaphase transition"/>
    <property type="evidence" value="ECO:0007669"/>
    <property type="project" value="UniProtKB-ARBA"/>
</dbReference>
<dbReference type="GO" id="GO:0005874">
    <property type="term" value="C:microtubule"/>
    <property type="evidence" value="ECO:0007669"/>
    <property type="project" value="TreeGrafter"/>
</dbReference>
<keyword evidence="2" id="KW-0963">Cytoplasm</keyword>
<dbReference type="GO" id="GO:0140694">
    <property type="term" value="P:membraneless organelle assembly"/>
    <property type="evidence" value="ECO:0007669"/>
    <property type="project" value="UniProtKB-ARBA"/>
</dbReference>
<feature type="coiled-coil region" evidence="11">
    <location>
        <begin position="1045"/>
        <end position="1288"/>
    </location>
</feature>
<dbReference type="PRINTS" id="PR00380">
    <property type="entry name" value="KINESINHEAVY"/>
</dbReference>
<evidence type="ECO:0000256" key="8">
    <source>
        <dbReference type="ARBA" id="ARBA00070169"/>
    </source>
</evidence>
<dbReference type="GO" id="GO:0000280">
    <property type="term" value="P:nuclear division"/>
    <property type="evidence" value="ECO:0007669"/>
    <property type="project" value="UniProtKB-ARBA"/>
</dbReference>
<dbReference type="PANTHER" id="PTHR47968:SF75">
    <property type="entry name" value="CENTROMERE-ASSOCIATED PROTEIN E"/>
    <property type="match status" value="1"/>
</dbReference>
<dbReference type="SUPFAM" id="SSF52540">
    <property type="entry name" value="P-loop containing nucleoside triphosphate hydrolases"/>
    <property type="match status" value="1"/>
</dbReference>
<feature type="coiled-coil region" evidence="11">
    <location>
        <begin position="1416"/>
        <end position="1613"/>
    </location>
</feature>
<dbReference type="GO" id="GO:0007051">
    <property type="term" value="P:spindle organization"/>
    <property type="evidence" value="ECO:0007669"/>
    <property type="project" value="UniProtKB-ARBA"/>
</dbReference>
<evidence type="ECO:0000313" key="15">
    <source>
        <dbReference type="RefSeq" id="XP_032117468.1"/>
    </source>
</evidence>
<feature type="region of interest" description="Disordered" evidence="12">
    <location>
        <begin position="2452"/>
        <end position="2551"/>
    </location>
</feature>
<feature type="coiled-coil region" evidence="11">
    <location>
        <begin position="1323"/>
        <end position="1357"/>
    </location>
</feature>
<evidence type="ECO:0000256" key="2">
    <source>
        <dbReference type="ARBA" id="ARBA00022490"/>
    </source>
</evidence>
<dbReference type="PANTHER" id="PTHR47968">
    <property type="entry name" value="CENTROMERE PROTEIN E"/>
    <property type="match status" value="1"/>
</dbReference>
<keyword evidence="7" id="KW-0206">Cytoskeleton</keyword>
<dbReference type="GO" id="GO:0000776">
    <property type="term" value="C:kinetochore"/>
    <property type="evidence" value="ECO:0007669"/>
    <property type="project" value="UniProtKB-ARBA"/>
</dbReference>
<dbReference type="Gene3D" id="3.40.850.10">
    <property type="entry name" value="Kinesin motor domain"/>
    <property type="match status" value="1"/>
</dbReference>
<evidence type="ECO:0000313" key="14">
    <source>
        <dbReference type="Proteomes" id="UP000504640"/>
    </source>
</evidence>
<dbReference type="CTD" id="1062"/>
<feature type="coiled-coil region" evidence="11">
    <location>
        <begin position="2392"/>
        <end position="2440"/>
    </location>
</feature>
<feature type="domain" description="Kinesin motor" evidence="13">
    <location>
        <begin position="6"/>
        <end position="329"/>
    </location>
</feature>
<dbReference type="Pfam" id="PF00225">
    <property type="entry name" value="Kinesin"/>
    <property type="match status" value="1"/>
</dbReference>
<dbReference type="GO" id="GO:0003777">
    <property type="term" value="F:microtubule motor activity"/>
    <property type="evidence" value="ECO:0007669"/>
    <property type="project" value="InterPro"/>
</dbReference>
<feature type="compositionally biased region" description="Basic and acidic residues" evidence="12">
    <location>
        <begin position="2476"/>
        <end position="2490"/>
    </location>
</feature>
<dbReference type="InterPro" id="IPR036961">
    <property type="entry name" value="Kinesin_motor_dom_sf"/>
</dbReference>
<feature type="compositionally biased region" description="Polar residues" evidence="12">
    <location>
        <begin position="2357"/>
        <end position="2377"/>
    </location>
</feature>
<protein>
    <recommendedName>
        <fullName evidence="8">Centromere-associated protein E</fullName>
    </recommendedName>
    <alternativeName>
        <fullName evidence="9">Centromere protein E</fullName>
    </alternativeName>
</protein>
<dbReference type="InterPro" id="IPR019821">
    <property type="entry name" value="Kinesin_motor_CS"/>
</dbReference>
<keyword evidence="4 10" id="KW-0067">ATP-binding</keyword>
<reference evidence="15" key="1">
    <citation type="submission" date="2025-08" db="UniProtKB">
        <authorList>
            <consortium name="RefSeq"/>
        </authorList>
    </citation>
    <scope>IDENTIFICATION</scope>
    <source>
        <tissue evidence="15">Blood</tissue>
    </source>
</reference>
<keyword evidence="5 11" id="KW-0175">Coiled coil</keyword>
<dbReference type="FunFam" id="3.40.850.10:FF:000026">
    <property type="entry name" value="Centromere-associated protein E"/>
    <property type="match status" value="1"/>
</dbReference>
<dbReference type="GO" id="GO:0043515">
    <property type="term" value="F:kinetochore binding"/>
    <property type="evidence" value="ECO:0007669"/>
    <property type="project" value="UniProtKB-ARBA"/>
</dbReference>
<evidence type="ECO:0000256" key="10">
    <source>
        <dbReference type="PROSITE-ProRule" id="PRU00283"/>
    </source>
</evidence>
<feature type="coiled-coil region" evidence="11">
    <location>
        <begin position="2175"/>
        <end position="2202"/>
    </location>
</feature>
<dbReference type="PROSITE" id="PS50067">
    <property type="entry name" value="KINESIN_MOTOR_2"/>
    <property type="match status" value="1"/>
</dbReference>
<feature type="coiled-coil region" evidence="11">
    <location>
        <begin position="2226"/>
        <end position="2295"/>
    </location>
</feature>
<sequence length="2551" mass="298623">MAEEGAVAVCVRVRPLNSREESLGETAQIYWKTDNNAIYQVDGSKSFNFDRVFHSNETTKNVYEEIAAPIIDSAIQGYNGTIFAYGQTASGKTYTMMGSEDHLGVIPRAIHDIFQKIKKFPDREFLLRVSYMEIYNETITDLLCGTNKMKPLIIREDVNRNVYVADLTEEVVYTSEMVLKWITKGEKNRHYGETKMNQRSSRSHTIFRMILESREKGEPSNCDGSVKVSHLNLVDLAGSERAAQTGAEGVRLKEGCNINRSLFILGQVIKKLSDGQVGGFINYRDSKLTRILQNSLGGNAKTRIICTITPVSFDETLTTLQFASTAKYMKNTPYVNEVSSDEALLKRYRKEIMDLKKQLEEVSLETRAQAMEKDQLAQLLEEKDLLQKVQNEKIENLTRMLVTSSSLTSQQELKAKRKRRVTWCLGKINKMKNSNYEDQFNFSANITTKTHKPSLSLLGEIDESLCSESDVFSNTLDTLSEIEWNPATKLRDQENVESELNSLRANYDNLVLDYEQLQREKEEMELKLKEKNDLDEFEALERKTKKDQEMQLIHEISNLKNLVKHAEVYNQDLENELSSKVELLREQEDKIKKLQEYIASQKLENIKMDLSYSLESIEDPKQMKQTLFDAETVALDAKRESAFLRSENLELKEKIKELASTYKQMENDIRLYQSQLEAKKKMQVDLEKELQSAFNEITKLTSLIDGKVPKDLLCNLELERKMTDLQKELNKEVEENEALQKEVNLLSELKSLPSEVERLKKEIHDKSEELHIITSEKNKLFSEVVHKESRVQGLLEEIGKTKDDLATTQLNYKSAEQEFQNFKTLHKDFEQKYKMVIEENERMNQEIVNLSKEAQKFDSSLDALKTELSYKTQELQEKTCEVQERLNEMEQLKEQLENRDSRLQTVEREKTLITETLQQTLEEVKTLTQEKDDLKQLQESLQIERDQLKSDIHDTVNMNIDTQEQLRNALESLKQHEETINKLKLKISEEVSRNLHMEENTGQTKDEFQQKMVGIDKKQNLEAKNTQTLTADVKDNDIIEQQKKIFSLIQEKNKLQQMLESVRAEKEQLKTDLKENIEMTIENQEELRILGGELKKQQEIVAQEKNRTRKKEEELSRTCDRLAEVEEKLNEKSQQLQEKQQQLLNVQEDMNEMQRKINEMENLKNELKNKELTLERMETERLELTQKLNENYEEIKSITKERKAIKELQESFETERDQLRGYIREIEATGLQTKEELKIAHIHLKEQQETIDELRRNISEKTAQIMNIQDLEKSHAKLQEEIPVLHDEQELLPNVQEVSETQERVNELVLIKEQSTTKDSTTLASIEMERLRLNEKFQERQEEIKSLTNERDNLKMITEALEFKHDQLKEHIRETFAKIQESQSKQEQSLNMKEKDNETTEIMSEMEQFKDKGSALVRIEIEMLRLSKRLQESHDEMKPLTKEKDDLQRSREVLQSESDQLKENIKEIVAKHLETEEELKVARCCLKEQEETIDELRINLSEKETEISTIQKELEAINDKLQNKIQELYEKEEQLKQISGIQEKMNELEQLKEHLKAKDSALQSIESEMLKLTNRLQESQEEVQIMIKERDELKKVQEALQIERDQLKENSKEIIVKFSQMQESQEKHQLLKMTAVNETQQKMCEIKHLKEQLETQKLTLEKIDMENVRLTQILHENLEEMRSVTKERDDLRSVEETLKVERDQLKETLRETITRDLEKQEELKIVHMHLKEHQETIDKLRKVVSEKTNEISNMQKDLENSNAALKAQDLKKQEELRIAHMHLKEHQETIDKLRGIVSEKTDKISDMQKDLENSNAKLQEKIQELKANERQLYKLKKDVSETQKKVSEMEQLKKQMKDQSLTLSKIEIENLNLAQKLHESLEEMKSVMKERDYLRRVEETLKLERDQLKESLQETKARDQQNHQVKPEERLLSDAQQQLTESMREKCSRIKELLKRYSEVDDHYECLNRLSLDLEKEIEIQKELLMRVKANLSLPYLQTKQIEKLFTANQRCSMEFHRVMKKLKYVLSCVTKIKEEQHESINKFEMDFIDEVEKQEELLIKIQHLQQDCDVPSRELRDFKLSRNIDLHIEEILKDFSESEFPSIKTEFQQVLSNKKEMTQFLEEWLNTRFDIEKLKNGIQKENDRICQVNNFFNNRIIAIMNESTEFEERSAAISKEWEQDLKSLKEKNEKLLKNYQTLKTSLASGAQVNPTMQDNKNPHVTSRATKLTTEKVQELETSLREAKESAMHKESKIIKMQKELEVANDIIAKLQAKVNESNKCLEKQKETIQILQDKVASGAKPYKEEIEDLKTTLMKIDLEKMKNAKEFEKKITAIKATVEHQEEVIRVLRENLRRSQQAHDTSMISEHTDSQPSNKPLTCGGGSGIVQNTKALILKSEHIRLEKEVSKLKQQNEELIKQKNELLSNNQHLSNEVKTWKDRALKREAHKQVICENSPKSPKVTGTVSKKKQITPSQCRERNLQDPVPKESPKPCFFDSRSKSLPSPHPVRYFDNSSLGLCPEIQNAGAESVDSQPGPWHASSGKDVPECKTQ</sequence>
<dbReference type="GO" id="GO:0000278">
    <property type="term" value="P:mitotic cell cycle"/>
    <property type="evidence" value="ECO:0007669"/>
    <property type="project" value="TreeGrafter"/>
</dbReference>
<evidence type="ECO:0000256" key="5">
    <source>
        <dbReference type="ARBA" id="ARBA00023054"/>
    </source>
</evidence>
<dbReference type="PROSITE" id="PS00411">
    <property type="entry name" value="KINESIN_MOTOR_1"/>
    <property type="match status" value="1"/>
</dbReference>
<dbReference type="InterPro" id="IPR027417">
    <property type="entry name" value="P-loop_NTPase"/>
</dbReference>
<dbReference type="Gene3D" id="1.10.287.1490">
    <property type="match status" value="1"/>
</dbReference>
<feature type="compositionally biased region" description="Polar residues" evidence="12">
    <location>
        <begin position="2455"/>
        <end position="2475"/>
    </location>
</feature>
<feature type="region of interest" description="Disordered" evidence="12">
    <location>
        <begin position="2357"/>
        <end position="2383"/>
    </location>
</feature>
<feature type="coiled-coil region" evidence="11">
    <location>
        <begin position="634"/>
        <end position="993"/>
    </location>
</feature>
<dbReference type="InterPro" id="IPR027640">
    <property type="entry name" value="Kinesin-like_fam"/>
</dbReference>
<feature type="coiled-coil region" evidence="11">
    <location>
        <begin position="1646"/>
        <end position="1869"/>
    </location>
</feature>
<proteinExistence type="inferred from homology"/>
<dbReference type="SMART" id="SM00129">
    <property type="entry name" value="KISc"/>
    <property type="match status" value="1"/>
</dbReference>
<feature type="coiled-coil region" evidence="11">
    <location>
        <begin position="493"/>
        <end position="604"/>
    </location>
</feature>
<dbReference type="GeneID" id="116538974"/>
<evidence type="ECO:0000256" key="9">
    <source>
        <dbReference type="ARBA" id="ARBA00081766"/>
    </source>
</evidence>
<dbReference type="GO" id="GO:0007018">
    <property type="term" value="P:microtubule-based movement"/>
    <property type="evidence" value="ECO:0007669"/>
    <property type="project" value="InterPro"/>
</dbReference>
<feature type="binding site" evidence="10">
    <location>
        <begin position="86"/>
        <end position="93"/>
    </location>
    <ligand>
        <name>ATP</name>
        <dbReference type="ChEBI" id="CHEBI:30616"/>
    </ligand>
</feature>
<evidence type="ECO:0000256" key="4">
    <source>
        <dbReference type="ARBA" id="ARBA00022840"/>
    </source>
</evidence>
<evidence type="ECO:0000259" key="13">
    <source>
        <dbReference type="PROSITE" id="PS50067"/>
    </source>
</evidence>
<dbReference type="FunFam" id="1.10.287.1490:FF:000006">
    <property type="entry name" value="Centromere protein E"/>
    <property type="match status" value="1"/>
</dbReference>
<evidence type="ECO:0000256" key="6">
    <source>
        <dbReference type="ARBA" id="ARBA00023175"/>
    </source>
</evidence>
<evidence type="ECO:0000256" key="7">
    <source>
        <dbReference type="ARBA" id="ARBA00023212"/>
    </source>
</evidence>
<dbReference type="CDD" id="cd01374">
    <property type="entry name" value="KISc_CENP_E"/>
    <property type="match status" value="1"/>
</dbReference>
<dbReference type="GO" id="GO:0005524">
    <property type="term" value="F:ATP binding"/>
    <property type="evidence" value="ECO:0007669"/>
    <property type="project" value="UniProtKB-UniRule"/>
</dbReference>
<evidence type="ECO:0000256" key="12">
    <source>
        <dbReference type="SAM" id="MobiDB-lite"/>
    </source>
</evidence>
<gene>
    <name evidence="15" type="primary">CENPE</name>
</gene>
<comment type="similarity">
    <text evidence="10">Belongs to the TRAFAC class myosin-kinesin ATPase superfamily. Kinesin family.</text>
</comment>
<dbReference type="GO" id="GO:0008608">
    <property type="term" value="P:attachment of spindle microtubules to kinetochore"/>
    <property type="evidence" value="ECO:0007669"/>
    <property type="project" value="UniProtKB-ARBA"/>
</dbReference>
<dbReference type="RefSeq" id="XP_032117468.1">
    <property type="nucleotide sequence ID" value="XM_032261577.1"/>
</dbReference>
<organism evidence="14 15">
    <name type="scientific">Sapajus apella</name>
    <name type="common">Brown-capped capuchin</name>
    <name type="synonym">Cebus apella</name>
    <dbReference type="NCBI Taxonomy" id="9515"/>
    <lineage>
        <taxon>Eukaryota</taxon>
        <taxon>Metazoa</taxon>
        <taxon>Chordata</taxon>
        <taxon>Craniata</taxon>
        <taxon>Vertebrata</taxon>
        <taxon>Euteleostomi</taxon>
        <taxon>Mammalia</taxon>
        <taxon>Eutheria</taxon>
        <taxon>Euarchontoglires</taxon>
        <taxon>Primates</taxon>
        <taxon>Haplorrhini</taxon>
        <taxon>Platyrrhini</taxon>
        <taxon>Cebidae</taxon>
        <taxon>Cebinae</taxon>
        <taxon>Sapajus</taxon>
    </lineage>
</organism>
<keyword evidence="14" id="KW-1185">Reference proteome</keyword>
<accession>A0A6J3GHG8</accession>
<dbReference type="GO" id="GO:0008017">
    <property type="term" value="F:microtubule binding"/>
    <property type="evidence" value="ECO:0007669"/>
    <property type="project" value="InterPro"/>
</dbReference>
<evidence type="ECO:0000256" key="1">
    <source>
        <dbReference type="ARBA" id="ARBA00004245"/>
    </source>
</evidence>
<keyword evidence="3 10" id="KW-0547">Nucleotide-binding</keyword>
<evidence type="ECO:0000256" key="3">
    <source>
        <dbReference type="ARBA" id="ARBA00022741"/>
    </source>
</evidence>
<dbReference type="Proteomes" id="UP000504640">
    <property type="component" value="Unplaced"/>
</dbReference>